<keyword evidence="3" id="KW-0804">Transcription</keyword>
<dbReference type="SMART" id="SM00418">
    <property type="entry name" value="HTH_ARSR"/>
    <property type="match status" value="1"/>
</dbReference>
<dbReference type="STRING" id="1048340.SAMN05444487_111147"/>
<dbReference type="GO" id="GO:0003677">
    <property type="term" value="F:DNA binding"/>
    <property type="evidence" value="ECO:0007669"/>
    <property type="project" value="UniProtKB-KW"/>
</dbReference>
<dbReference type="AlphaFoldDB" id="A0A1H2ZPB9"/>
<keyword evidence="1" id="KW-0805">Transcription regulation</keyword>
<dbReference type="InterPro" id="IPR051011">
    <property type="entry name" value="Metal_resp_trans_reg"/>
</dbReference>
<dbReference type="InterPro" id="IPR001845">
    <property type="entry name" value="HTH_ArsR_DNA-bd_dom"/>
</dbReference>
<evidence type="ECO:0000256" key="3">
    <source>
        <dbReference type="ARBA" id="ARBA00023163"/>
    </source>
</evidence>
<evidence type="ECO:0000259" key="4">
    <source>
        <dbReference type="PROSITE" id="PS50987"/>
    </source>
</evidence>
<reference evidence="5 6" key="1">
    <citation type="submission" date="2016-10" db="EMBL/GenBank/DDBJ databases">
        <authorList>
            <person name="de Groot N.N."/>
        </authorList>
    </citation>
    <scope>NUCLEOTIDE SEQUENCE [LARGE SCALE GENOMIC DNA]</scope>
    <source>
        <strain evidence="5 6">DSM 45610</strain>
    </source>
</reference>
<dbReference type="InterPro" id="IPR036388">
    <property type="entry name" value="WH-like_DNA-bd_sf"/>
</dbReference>
<organism evidence="5 6">
    <name type="scientific">Marininema mesophilum</name>
    <dbReference type="NCBI Taxonomy" id="1048340"/>
    <lineage>
        <taxon>Bacteria</taxon>
        <taxon>Bacillati</taxon>
        <taxon>Bacillota</taxon>
        <taxon>Bacilli</taxon>
        <taxon>Bacillales</taxon>
        <taxon>Thermoactinomycetaceae</taxon>
        <taxon>Marininema</taxon>
    </lineage>
</organism>
<dbReference type="NCBIfam" id="NF033788">
    <property type="entry name" value="HTH_metalloreg"/>
    <property type="match status" value="1"/>
</dbReference>
<keyword evidence="2" id="KW-0238">DNA-binding</keyword>
<dbReference type="PROSITE" id="PS50987">
    <property type="entry name" value="HTH_ARSR_2"/>
    <property type="match status" value="1"/>
</dbReference>
<gene>
    <name evidence="5" type="ORF">SAMN05444487_111147</name>
</gene>
<dbReference type="PANTHER" id="PTHR43132:SF6">
    <property type="entry name" value="HTH-TYPE TRANSCRIPTIONAL REPRESSOR CZRA"/>
    <property type="match status" value="1"/>
</dbReference>
<evidence type="ECO:0000313" key="6">
    <source>
        <dbReference type="Proteomes" id="UP000198534"/>
    </source>
</evidence>
<dbReference type="Proteomes" id="UP000198534">
    <property type="component" value="Unassembled WGS sequence"/>
</dbReference>
<dbReference type="Pfam" id="PF01022">
    <property type="entry name" value="HTH_5"/>
    <property type="match status" value="1"/>
</dbReference>
<evidence type="ECO:0000256" key="1">
    <source>
        <dbReference type="ARBA" id="ARBA00023015"/>
    </source>
</evidence>
<name>A0A1H2ZPB9_9BACL</name>
<dbReference type="SUPFAM" id="SSF46785">
    <property type="entry name" value="Winged helix' DNA-binding domain"/>
    <property type="match status" value="1"/>
</dbReference>
<keyword evidence="6" id="KW-1185">Reference proteome</keyword>
<proteinExistence type="predicted"/>
<dbReference type="PANTHER" id="PTHR43132">
    <property type="entry name" value="ARSENICAL RESISTANCE OPERON REPRESSOR ARSR-RELATED"/>
    <property type="match status" value="1"/>
</dbReference>
<accession>A0A1H2ZPB9</accession>
<dbReference type="RefSeq" id="WP_245726336.1">
    <property type="nucleotide sequence ID" value="NZ_FNNQ01000011.1"/>
</dbReference>
<dbReference type="InterPro" id="IPR011991">
    <property type="entry name" value="ArsR-like_HTH"/>
</dbReference>
<dbReference type="PRINTS" id="PR00778">
    <property type="entry name" value="HTHARSR"/>
</dbReference>
<dbReference type="EMBL" id="FNNQ01000011">
    <property type="protein sequence ID" value="SDX19111.1"/>
    <property type="molecule type" value="Genomic_DNA"/>
</dbReference>
<dbReference type="InterPro" id="IPR036390">
    <property type="entry name" value="WH_DNA-bd_sf"/>
</dbReference>
<dbReference type="CDD" id="cd00090">
    <property type="entry name" value="HTH_ARSR"/>
    <property type="match status" value="1"/>
</dbReference>
<sequence length="123" mass="13720">MTTSPANTTVKTEDCEIFCSNTEKVQQLKNQLPDMERIAAIFKACGDATRMKMMVALTQEKELCVCDFAHLLDISVATASHHLRLLKNGGLTHSRKEGKLVYYSLTDGEAYQLIASSMKYGNR</sequence>
<dbReference type="GO" id="GO:0003700">
    <property type="term" value="F:DNA-binding transcription factor activity"/>
    <property type="evidence" value="ECO:0007669"/>
    <property type="project" value="InterPro"/>
</dbReference>
<feature type="domain" description="HTH arsR-type" evidence="4">
    <location>
        <begin position="28"/>
        <end position="123"/>
    </location>
</feature>
<protein>
    <submittedName>
        <fullName evidence="5">Cadmium-sensing regulator, CadC</fullName>
    </submittedName>
</protein>
<evidence type="ECO:0000256" key="2">
    <source>
        <dbReference type="ARBA" id="ARBA00023125"/>
    </source>
</evidence>
<evidence type="ECO:0000313" key="5">
    <source>
        <dbReference type="EMBL" id="SDX19111.1"/>
    </source>
</evidence>
<dbReference type="Gene3D" id="1.10.10.10">
    <property type="entry name" value="Winged helix-like DNA-binding domain superfamily/Winged helix DNA-binding domain"/>
    <property type="match status" value="1"/>
</dbReference>